<evidence type="ECO:0000256" key="12">
    <source>
        <dbReference type="ARBA" id="ARBA00043691"/>
    </source>
</evidence>
<evidence type="ECO:0000256" key="3">
    <source>
        <dbReference type="ARBA" id="ARBA00012976"/>
    </source>
</evidence>
<feature type="compositionally biased region" description="Low complexity" evidence="14">
    <location>
        <begin position="474"/>
        <end position="496"/>
    </location>
</feature>
<feature type="chain" id="PRO_5046055060" description="Multiple inositol polyphosphate phosphatase 1" evidence="15">
    <location>
        <begin position="30"/>
        <end position="496"/>
    </location>
</feature>
<dbReference type="Proteomes" id="UP001220064">
    <property type="component" value="Chromosome"/>
</dbReference>
<feature type="region of interest" description="Disordered" evidence="14">
    <location>
        <begin position="462"/>
        <end position="496"/>
    </location>
</feature>
<dbReference type="EMBL" id="CP063189">
    <property type="protein sequence ID" value="WCZ32167.1"/>
    <property type="molecule type" value="Genomic_DNA"/>
</dbReference>
<dbReference type="InterPro" id="IPR029033">
    <property type="entry name" value="His_PPase_superfam"/>
</dbReference>
<sequence>MSFRPARAIVAIGAATALLPLSAPTPAEAATAAESTATFYSTKQPYSPQASIESYSPAPDGFEQIYTASVNRHGSRGLSSWKYDDLAEQMLQAAAAEGQLTELGERLIPQVHALHAANEQLTGPDGASGYGNLTEVGRGELRGIGKRNAQRNQWLFDGAHDIAVTSSGQDRATESAELVLDGLGRRADITETPELLYAHKDKAAESFARYSEWKNGEVVKAKVRHAHESPAAREAAVGLLSHIFTPEFLESLDDRSFQGRGNPDKTVSGPVEAALQFYNLYLIAPAMGGDWIFHEYIDPADGPTFAWLLDVEDFYEKGPGIAGETVSYDNYEPLLDDVLRGMRDRANGGPVAADFRFGHAETIIPLAALLRLPGSEAGVPADEVMDRSNSAWRGDAVSPMAANIQWDEFQNTAGETIVRMLYNEAEIPFHAGCEPIAEGSRFYTLDELESCLPLGASSDHAHAHLGTGGGAGSGPDSPGPGSSTSSARLSSALTAF</sequence>
<dbReference type="Gene3D" id="3.40.50.1240">
    <property type="entry name" value="Phosphoglycerate mutase-like"/>
    <property type="match status" value="1"/>
</dbReference>
<evidence type="ECO:0000256" key="7">
    <source>
        <dbReference type="ARBA" id="ARBA00022801"/>
    </source>
</evidence>
<evidence type="ECO:0000313" key="17">
    <source>
        <dbReference type="Proteomes" id="UP001220064"/>
    </source>
</evidence>
<comment type="catalytic activity">
    <reaction evidence="11">
        <text>1D-myo-inositol 1,2,4,5,6-pentakisphosphate + H2O = 1D-myo-inositol 1,2,5,6-tetrakisphosphate + phosphate</text>
        <dbReference type="Rhea" id="RHEA:77115"/>
        <dbReference type="ChEBI" id="CHEBI:15377"/>
        <dbReference type="ChEBI" id="CHEBI:43474"/>
        <dbReference type="ChEBI" id="CHEBI:57798"/>
        <dbReference type="ChEBI" id="CHEBI:195535"/>
        <dbReference type="EC" id="3.1.3.62"/>
    </reaction>
    <physiologicalReaction direction="left-to-right" evidence="11">
        <dbReference type="Rhea" id="RHEA:77116"/>
    </physiologicalReaction>
</comment>
<keyword evidence="6 15" id="KW-0732">Signal</keyword>
<dbReference type="EC" id="3.1.3.80" evidence="3"/>
<name>A0ABY7U639_9CORY</name>
<gene>
    <name evidence="16" type="ORF">CMASS_03565</name>
</gene>
<organism evidence="16 17">
    <name type="scientific">Corynebacterium massiliense DSM 45435</name>
    <dbReference type="NCBI Taxonomy" id="1121364"/>
    <lineage>
        <taxon>Bacteria</taxon>
        <taxon>Bacillati</taxon>
        <taxon>Actinomycetota</taxon>
        <taxon>Actinomycetes</taxon>
        <taxon>Mycobacteriales</taxon>
        <taxon>Corynebacteriaceae</taxon>
        <taxon>Corynebacterium</taxon>
    </lineage>
</organism>
<dbReference type="InterPro" id="IPR000560">
    <property type="entry name" value="His_Pase_clade-2"/>
</dbReference>
<dbReference type="RefSeq" id="WP_022862811.1">
    <property type="nucleotide sequence ID" value="NZ_ATVG01000004.1"/>
</dbReference>
<comment type="catalytic activity">
    <reaction evidence="10">
        <text>1D-myo-inositol 1,2,5,6-tetrakisphosphate + H2O = 1D-myo-inositol 1,2,6-trisphosphate + phosphate</text>
        <dbReference type="Rhea" id="RHEA:77119"/>
        <dbReference type="ChEBI" id="CHEBI:15377"/>
        <dbReference type="ChEBI" id="CHEBI:43474"/>
        <dbReference type="ChEBI" id="CHEBI:195535"/>
        <dbReference type="ChEBI" id="CHEBI:195537"/>
        <dbReference type="EC" id="3.1.3.62"/>
    </reaction>
    <physiologicalReaction direction="left-to-right" evidence="10">
        <dbReference type="Rhea" id="RHEA:77120"/>
    </physiologicalReaction>
</comment>
<keyword evidence="8" id="KW-0472">Membrane</keyword>
<comment type="similarity">
    <text evidence="2">Belongs to the histidine acid phosphatase family. MINPP1 subfamily.</text>
</comment>
<evidence type="ECO:0000256" key="14">
    <source>
        <dbReference type="SAM" id="MobiDB-lite"/>
    </source>
</evidence>
<comment type="catalytic activity">
    <reaction evidence="12">
        <text>1D-myo-inositol hexakisphosphate + H2O = 1D-myo-inositol 1,2,4,5,6-pentakisphosphate + phosphate</text>
        <dbReference type="Rhea" id="RHEA:16989"/>
        <dbReference type="ChEBI" id="CHEBI:15377"/>
        <dbReference type="ChEBI" id="CHEBI:43474"/>
        <dbReference type="ChEBI" id="CHEBI:57798"/>
        <dbReference type="ChEBI" id="CHEBI:58130"/>
        <dbReference type="EC" id="3.1.3.62"/>
    </reaction>
    <physiologicalReaction direction="left-to-right" evidence="12">
        <dbReference type="Rhea" id="RHEA:16990"/>
    </physiologicalReaction>
</comment>
<evidence type="ECO:0000256" key="6">
    <source>
        <dbReference type="ARBA" id="ARBA00022729"/>
    </source>
</evidence>
<dbReference type="PANTHER" id="PTHR20963:SF8">
    <property type="entry name" value="MULTIPLE INOSITOL POLYPHOSPHATE PHOSPHATASE 1"/>
    <property type="match status" value="1"/>
</dbReference>
<keyword evidence="7" id="KW-0378">Hydrolase</keyword>
<evidence type="ECO:0000256" key="9">
    <source>
        <dbReference type="ARBA" id="ARBA00031642"/>
    </source>
</evidence>
<dbReference type="EC" id="3.1.3.62" evidence="4"/>
<evidence type="ECO:0000256" key="8">
    <source>
        <dbReference type="ARBA" id="ARBA00023136"/>
    </source>
</evidence>
<keyword evidence="17" id="KW-1185">Reference proteome</keyword>
<evidence type="ECO:0000256" key="1">
    <source>
        <dbReference type="ARBA" id="ARBA00004370"/>
    </source>
</evidence>
<evidence type="ECO:0000256" key="15">
    <source>
        <dbReference type="SAM" id="SignalP"/>
    </source>
</evidence>
<comment type="catalytic activity">
    <reaction evidence="13">
        <text>(2R)-2,3-bisphosphoglycerate + H2O = (2R)-2-phosphoglycerate + phosphate</text>
        <dbReference type="Rhea" id="RHEA:27381"/>
        <dbReference type="ChEBI" id="CHEBI:15377"/>
        <dbReference type="ChEBI" id="CHEBI:43474"/>
        <dbReference type="ChEBI" id="CHEBI:58248"/>
        <dbReference type="ChEBI" id="CHEBI:58289"/>
        <dbReference type="EC" id="3.1.3.80"/>
    </reaction>
    <physiologicalReaction direction="left-to-right" evidence="13">
        <dbReference type="Rhea" id="RHEA:27382"/>
    </physiologicalReaction>
</comment>
<evidence type="ECO:0000256" key="11">
    <source>
        <dbReference type="ARBA" id="ARBA00043671"/>
    </source>
</evidence>
<dbReference type="Pfam" id="PF00328">
    <property type="entry name" value="His_Phos_2"/>
    <property type="match status" value="1"/>
</dbReference>
<evidence type="ECO:0000313" key="16">
    <source>
        <dbReference type="EMBL" id="WCZ32167.1"/>
    </source>
</evidence>
<feature type="signal peptide" evidence="15">
    <location>
        <begin position="1"/>
        <end position="29"/>
    </location>
</feature>
<reference evidence="16 17" key="1">
    <citation type="submission" date="2020-10" db="EMBL/GenBank/DDBJ databases">
        <title>Complete genome sequence of Corynebacterium massiliense DSM 45435, type strain of Corynebacterium massiliense.</title>
        <authorList>
            <person name="Busche T."/>
            <person name="Kalinowski J."/>
            <person name="Ruckert C."/>
        </authorList>
    </citation>
    <scope>NUCLEOTIDE SEQUENCE [LARGE SCALE GENOMIC DNA]</scope>
    <source>
        <strain evidence="16 17">DSM 45435</strain>
    </source>
</reference>
<dbReference type="PANTHER" id="PTHR20963">
    <property type="entry name" value="MULTIPLE INOSITOL POLYPHOSPHATE PHOSPHATASE-RELATED"/>
    <property type="match status" value="1"/>
</dbReference>
<proteinExistence type="inferred from homology"/>
<comment type="subcellular location">
    <subcellularLocation>
        <location evidence="1">Membrane</location>
    </subcellularLocation>
</comment>
<dbReference type="SUPFAM" id="SSF53254">
    <property type="entry name" value="Phosphoglycerate mutase-like"/>
    <property type="match status" value="1"/>
</dbReference>
<accession>A0ABY7U639</accession>
<evidence type="ECO:0000256" key="4">
    <source>
        <dbReference type="ARBA" id="ARBA00013040"/>
    </source>
</evidence>
<evidence type="ECO:0000256" key="10">
    <source>
        <dbReference type="ARBA" id="ARBA00043668"/>
    </source>
</evidence>
<evidence type="ECO:0000256" key="5">
    <source>
        <dbReference type="ARBA" id="ARBA00018097"/>
    </source>
</evidence>
<protein>
    <recommendedName>
        <fullName evidence="5">Multiple inositol polyphosphate phosphatase 1</fullName>
        <ecNumber evidence="4">3.1.3.62</ecNumber>
        <ecNumber evidence="3">3.1.3.80</ecNumber>
    </recommendedName>
    <alternativeName>
        <fullName evidence="9">2,3-bisphosphoglycerate 3-phosphatase</fullName>
    </alternativeName>
</protein>
<evidence type="ECO:0000256" key="2">
    <source>
        <dbReference type="ARBA" id="ARBA00008422"/>
    </source>
</evidence>
<evidence type="ECO:0000256" key="13">
    <source>
        <dbReference type="ARBA" id="ARBA00043832"/>
    </source>
</evidence>